<sequence>MDAPGTPKSEIVQFWNLVKGLDWWAWNNWFYAWGFSRFLLHTILFAGLLSILSLQIPNLFLFASGWLVGTAPVWLPISLLIGFYQIWIWYARSNFIFHKKPVLMEMKMPREITKSPRAMETALTNLHVPQGITTYYMRVMKGWTLPWYSLEIASFGGEIHFYVWVWKDWQKIVEATIYANYPEIELHEVEDYAQKFVYNPETQTCYGCGWRFEPYDPKKRYIDAYVMKTYIDLELDKDPKEEVKIDPLGTVLEVMGSMTKEQQMWIQILITPEFKWGKLNPSESDWSARVKNEVNKVRLLAATFSEDTKLTDLQTRMARPRPTWVHEHQLETMQRNLGKHPFAVVSRGFYISPHKDFGLRFWDMRWIWRPFANPQYMTQMRNRWFHTTMDYPWQDWRDIRWETITRRFIDAYRRRSGFYSPWEFPANVMTSELLATLYHPPSSSIKVPGLVRIESKKSSPPPNLPQ</sequence>
<comment type="caution">
    <text evidence="2">The sequence shown here is derived from an EMBL/GenBank/DDBJ whole genome shotgun (WGS) entry which is preliminary data.</text>
</comment>
<gene>
    <name evidence="2" type="ORF">UX39_C0003G0006</name>
</gene>
<keyword evidence="1" id="KW-0472">Membrane</keyword>
<feature type="transmembrane region" description="Helical" evidence="1">
    <location>
        <begin position="59"/>
        <end position="90"/>
    </location>
</feature>
<feature type="transmembrane region" description="Helical" evidence="1">
    <location>
        <begin position="30"/>
        <end position="52"/>
    </location>
</feature>
<evidence type="ECO:0000313" key="3">
    <source>
        <dbReference type="Proteomes" id="UP000034175"/>
    </source>
</evidence>
<accession>A0A0G1P3K7</accession>
<dbReference type="EMBL" id="LCMA01000003">
    <property type="protein sequence ID" value="KKU27167.1"/>
    <property type="molecule type" value="Genomic_DNA"/>
</dbReference>
<dbReference type="AlphaFoldDB" id="A0A0G1P3K7"/>
<reference evidence="2 3" key="1">
    <citation type="journal article" date="2015" name="Nature">
        <title>rRNA introns, odd ribosomes, and small enigmatic genomes across a large radiation of phyla.</title>
        <authorList>
            <person name="Brown C.T."/>
            <person name="Hug L.A."/>
            <person name="Thomas B.C."/>
            <person name="Sharon I."/>
            <person name="Castelle C.J."/>
            <person name="Singh A."/>
            <person name="Wilkins M.J."/>
            <person name="Williams K.H."/>
            <person name="Banfield J.F."/>
        </authorList>
    </citation>
    <scope>NUCLEOTIDE SEQUENCE [LARGE SCALE GENOMIC DNA]</scope>
</reference>
<protein>
    <submittedName>
        <fullName evidence="2">Uncharacterized protein</fullName>
    </submittedName>
</protein>
<keyword evidence="1" id="KW-1133">Transmembrane helix</keyword>
<organism evidence="2 3">
    <name type="scientific">Candidatus Magasanikbacteria bacterium GW2011_GWA2_46_17</name>
    <dbReference type="NCBI Taxonomy" id="1619042"/>
    <lineage>
        <taxon>Bacteria</taxon>
        <taxon>Candidatus Magasanikiibacteriota</taxon>
    </lineage>
</organism>
<proteinExistence type="predicted"/>
<evidence type="ECO:0000313" key="2">
    <source>
        <dbReference type="EMBL" id="KKU27167.1"/>
    </source>
</evidence>
<evidence type="ECO:0000256" key="1">
    <source>
        <dbReference type="SAM" id="Phobius"/>
    </source>
</evidence>
<dbReference type="Proteomes" id="UP000034175">
    <property type="component" value="Unassembled WGS sequence"/>
</dbReference>
<name>A0A0G1P3K7_9BACT</name>
<keyword evidence="1" id="KW-0812">Transmembrane</keyword>